<evidence type="ECO:0000313" key="2">
    <source>
        <dbReference type="Proteomes" id="UP000663887"/>
    </source>
</evidence>
<name>A0A816QU29_9BILA</name>
<dbReference type="Proteomes" id="UP000663887">
    <property type="component" value="Unassembled WGS sequence"/>
</dbReference>
<accession>A0A816QU29</accession>
<evidence type="ECO:0000313" key="1">
    <source>
        <dbReference type="EMBL" id="CAF2065653.1"/>
    </source>
</evidence>
<organism evidence="1 2">
    <name type="scientific">Rotaria magnacalcarata</name>
    <dbReference type="NCBI Taxonomy" id="392030"/>
    <lineage>
        <taxon>Eukaryota</taxon>
        <taxon>Metazoa</taxon>
        <taxon>Spiralia</taxon>
        <taxon>Gnathifera</taxon>
        <taxon>Rotifera</taxon>
        <taxon>Eurotatoria</taxon>
        <taxon>Bdelloidea</taxon>
        <taxon>Philodinida</taxon>
        <taxon>Philodinidae</taxon>
        <taxon>Rotaria</taxon>
    </lineage>
</organism>
<comment type="caution">
    <text evidence="1">The sequence shown here is derived from an EMBL/GenBank/DDBJ whole genome shotgun (WGS) entry which is preliminary data.</text>
</comment>
<reference evidence="1" key="1">
    <citation type="submission" date="2021-02" db="EMBL/GenBank/DDBJ databases">
        <authorList>
            <person name="Nowell W R."/>
        </authorList>
    </citation>
    <scope>NUCLEOTIDE SEQUENCE</scope>
</reference>
<protein>
    <submittedName>
        <fullName evidence="1">Uncharacterized protein</fullName>
    </submittedName>
</protein>
<sequence length="222" mass="26045">MASSNRPRTQTQQSANGSDQVFLITLTNHPTLLQNTSRFQQAPDVQYIEQREGGIFISNRPVNIGMDHSEQHERFLYNELRFELGDSIRAYLQRTRRPYPINRLETRNDIDHHNNNDDDDEDDEVNRKHYCFIVFNNPKLSKLLKTKVLKKPGNINQQGQRQVHGEHSVVARPARKPVTQQREKEMDLNLHFSGKIETLINAFMEHQTPPFSRKYILDLTDR</sequence>
<dbReference type="AlphaFoldDB" id="A0A816QU29"/>
<proteinExistence type="predicted"/>
<dbReference type="EMBL" id="CAJNRG010004358">
    <property type="protein sequence ID" value="CAF2065653.1"/>
    <property type="molecule type" value="Genomic_DNA"/>
</dbReference>
<gene>
    <name evidence="1" type="ORF">XDN619_LOCUS11437</name>
</gene>